<dbReference type="EMBL" id="CP071060">
    <property type="protein sequence ID" value="QSI78155.1"/>
    <property type="molecule type" value="Genomic_DNA"/>
</dbReference>
<dbReference type="Pfam" id="PF13579">
    <property type="entry name" value="Glyco_trans_4_4"/>
    <property type="match status" value="1"/>
</dbReference>
<dbReference type="Gene3D" id="3.40.50.2000">
    <property type="entry name" value="Glycogen Phosphorylase B"/>
    <property type="match status" value="1"/>
</dbReference>
<dbReference type="RefSeq" id="WP_206255459.1">
    <property type="nucleotide sequence ID" value="NZ_CP071060.1"/>
</dbReference>
<proteinExistence type="predicted"/>
<evidence type="ECO:0000259" key="1">
    <source>
        <dbReference type="Pfam" id="PF13579"/>
    </source>
</evidence>
<dbReference type="SUPFAM" id="SSF53756">
    <property type="entry name" value="UDP-Glycosyltransferase/glycogen phosphorylase"/>
    <property type="match status" value="1"/>
</dbReference>
<accession>A0ABX7M8T6</accession>
<evidence type="ECO:0000313" key="3">
    <source>
        <dbReference type="Proteomes" id="UP000663570"/>
    </source>
</evidence>
<organism evidence="2 3">
    <name type="scientific">Niveibacterium microcysteis</name>
    <dbReference type="NCBI Taxonomy" id="2811415"/>
    <lineage>
        <taxon>Bacteria</taxon>
        <taxon>Pseudomonadati</taxon>
        <taxon>Pseudomonadota</taxon>
        <taxon>Betaproteobacteria</taxon>
        <taxon>Rhodocyclales</taxon>
        <taxon>Rhodocyclaceae</taxon>
        <taxon>Niveibacterium</taxon>
    </lineage>
</organism>
<name>A0ABX7M8T6_9RHOO</name>
<reference evidence="2 3" key="1">
    <citation type="submission" date="2021-02" db="EMBL/GenBank/DDBJ databases">
        <title>Niveibacterium changnyeongensis HC41.</title>
        <authorList>
            <person name="Kang M."/>
        </authorList>
    </citation>
    <scope>NUCLEOTIDE SEQUENCE [LARGE SCALE GENOMIC DNA]</scope>
    <source>
        <strain evidence="2 3">HC41</strain>
    </source>
</reference>
<gene>
    <name evidence="2" type="ORF">JY500_05810</name>
</gene>
<dbReference type="Proteomes" id="UP000663570">
    <property type="component" value="Chromosome"/>
</dbReference>
<evidence type="ECO:0000313" key="2">
    <source>
        <dbReference type="EMBL" id="QSI78155.1"/>
    </source>
</evidence>
<keyword evidence="3" id="KW-1185">Reference proteome</keyword>
<dbReference type="InterPro" id="IPR028098">
    <property type="entry name" value="Glyco_trans_4-like_N"/>
</dbReference>
<feature type="domain" description="Glycosyltransferase subfamily 4-like N-terminal" evidence="1">
    <location>
        <begin position="21"/>
        <end position="204"/>
    </location>
</feature>
<protein>
    <submittedName>
        <fullName evidence="2">Glycosyltransferase</fullName>
    </submittedName>
</protein>
<sequence length="410" mass="45373">MRRVLMVAYHFPPLAGSSGIQRTLRFVQQLPQHGWEPIVLTANPLAYDQTSSDLLGEVPTSTPVHRAWALNTSKHLAIGGRYIASMARPDRWVSWRLAAVPLGMHLIRKYRPDVIWSTYPIATAHLIGARLAARSGVPWVADFRDPMAQSGYPADPETWKQFKQIETEAVSRAAHSVFTTPGAADEYRRRYPNHAGKIAVIENGYDESSFSAASNTSAALEPGKFTLLHSGIVYPSERDPRPLFAALGRLKREGVMTAEHWSIRFRASDNDAMLSELARKYDITDLIKLLPPIRYREALSEMLSADGLLVMQGRGCNAQIPAKAYEYIRARRPILALADPVGDTAGLLRNAGVQTLAALEDEHAVEGALRQFSELLRNGNASVASDMVAQSHSRESRTLELARLFDQIVG</sequence>